<proteinExistence type="predicted"/>
<name>A0A261XYH2_9FUNG</name>
<evidence type="ECO:0000313" key="3">
    <source>
        <dbReference type="Proteomes" id="UP000242875"/>
    </source>
</evidence>
<feature type="compositionally biased region" description="Low complexity" evidence="1">
    <location>
        <begin position="192"/>
        <end position="206"/>
    </location>
</feature>
<reference evidence="2 3" key="1">
    <citation type="journal article" date="2017" name="Mycologia">
        <title>Bifiguratus adelaidae, gen. et sp. nov., a new member of Mucoromycotina in endophytic and soil-dwelling habitats.</title>
        <authorList>
            <person name="Torres-Cruz T.J."/>
            <person name="Billingsley Tobias T.L."/>
            <person name="Almatruk M."/>
            <person name="Hesse C."/>
            <person name="Kuske C.R."/>
            <person name="Desiro A."/>
            <person name="Benucci G.M."/>
            <person name="Bonito G."/>
            <person name="Stajich J.E."/>
            <person name="Dunlap C."/>
            <person name="Arnold A.E."/>
            <person name="Porras-Alfaro A."/>
        </authorList>
    </citation>
    <scope>NUCLEOTIDE SEQUENCE [LARGE SCALE GENOMIC DNA]</scope>
    <source>
        <strain evidence="2 3">AZ0501</strain>
    </source>
</reference>
<feature type="non-terminal residue" evidence="2">
    <location>
        <position position="1"/>
    </location>
</feature>
<comment type="caution">
    <text evidence="2">The sequence shown here is derived from an EMBL/GenBank/DDBJ whole genome shotgun (WGS) entry which is preliminary data.</text>
</comment>
<sequence length="235" mass="26509">SQMLTKLRIENQRIVRAMNAVTYQPPVPAAQPASNRKAMVKAGGNTKSSKGKTEEHSPASRSGSHRTSARSLPPRRPPPLSKEPFEFNCIFCQMDILYGGGWKAARKKQLQRYRRRYSHRQRDYDETEDSADDSDYTADESVQPSRHYVDDTARTATQLPRLSDKFDEGHSVSEHSVPVTLPPIDDNSRAQSTSKTKSTPASTIKKLPATSAMERQIARRRGKNRPKKVPDDFEK</sequence>
<feature type="region of interest" description="Disordered" evidence="1">
    <location>
        <begin position="115"/>
        <end position="235"/>
    </location>
</feature>
<feature type="region of interest" description="Disordered" evidence="1">
    <location>
        <begin position="23"/>
        <end position="80"/>
    </location>
</feature>
<feature type="compositionally biased region" description="Acidic residues" evidence="1">
    <location>
        <begin position="125"/>
        <end position="138"/>
    </location>
</feature>
<organism evidence="2 3">
    <name type="scientific">Bifiguratus adelaidae</name>
    <dbReference type="NCBI Taxonomy" id="1938954"/>
    <lineage>
        <taxon>Eukaryota</taxon>
        <taxon>Fungi</taxon>
        <taxon>Fungi incertae sedis</taxon>
        <taxon>Mucoromycota</taxon>
        <taxon>Mucoromycotina</taxon>
        <taxon>Endogonomycetes</taxon>
        <taxon>Endogonales</taxon>
        <taxon>Endogonales incertae sedis</taxon>
        <taxon>Bifiguratus</taxon>
    </lineage>
</organism>
<dbReference type="AlphaFoldDB" id="A0A261XYH2"/>
<evidence type="ECO:0000313" key="2">
    <source>
        <dbReference type="EMBL" id="OZJ03419.1"/>
    </source>
</evidence>
<dbReference type="Proteomes" id="UP000242875">
    <property type="component" value="Unassembled WGS sequence"/>
</dbReference>
<gene>
    <name evidence="2" type="ORF">BZG36_03605</name>
</gene>
<dbReference type="EMBL" id="MVBO01000086">
    <property type="protein sequence ID" value="OZJ03419.1"/>
    <property type="molecule type" value="Genomic_DNA"/>
</dbReference>
<evidence type="ECO:0000256" key="1">
    <source>
        <dbReference type="SAM" id="MobiDB-lite"/>
    </source>
</evidence>
<feature type="compositionally biased region" description="Basic and acidic residues" evidence="1">
    <location>
        <begin position="162"/>
        <end position="173"/>
    </location>
</feature>
<protein>
    <submittedName>
        <fullName evidence="2">Uncharacterized protein</fullName>
    </submittedName>
</protein>
<accession>A0A261XYH2</accession>
<keyword evidence="3" id="KW-1185">Reference proteome</keyword>
<feature type="compositionally biased region" description="Basic residues" evidence="1">
    <location>
        <begin position="218"/>
        <end position="227"/>
    </location>
</feature>